<dbReference type="AlphaFoldDB" id="A0AAE3FVP2"/>
<reference evidence="4" key="2">
    <citation type="submission" date="2022-02" db="EMBL/GenBank/DDBJ databases">
        <authorList>
            <person name="Elcheninov A.G."/>
            <person name="Sorokin D.Y."/>
            <person name="Kublanov I.V."/>
        </authorList>
    </citation>
    <scope>NUCLEOTIDE SEQUENCE</scope>
    <source>
        <strain evidence="4">AArc-St2</strain>
    </source>
</reference>
<dbReference type="InterPro" id="IPR055706">
    <property type="entry name" value="Slg1/2_DUF7282"/>
</dbReference>
<name>A0AAE3FVP2_9EURY</name>
<evidence type="ECO:0000256" key="2">
    <source>
        <dbReference type="SAM" id="Phobius"/>
    </source>
</evidence>
<dbReference type="RefSeq" id="WP_250582692.1">
    <property type="nucleotide sequence ID" value="NZ_JAKRVX010000001.1"/>
</dbReference>
<accession>A0AAE3FVP2</accession>
<dbReference type="PANTHER" id="PTHR45706">
    <property type="entry name" value="TYROSINE-PROTEIN PHOSPHATASE"/>
    <property type="match status" value="1"/>
</dbReference>
<comment type="caution">
    <text evidence="4">The sequence shown here is derived from an EMBL/GenBank/DDBJ whole genome shotgun (WGS) entry which is preliminary data.</text>
</comment>
<evidence type="ECO:0000313" key="5">
    <source>
        <dbReference type="Proteomes" id="UP001203207"/>
    </source>
</evidence>
<keyword evidence="2" id="KW-1133">Transmembrane helix</keyword>
<keyword evidence="2" id="KW-0812">Transmembrane</keyword>
<feature type="compositionally biased region" description="Acidic residues" evidence="1">
    <location>
        <begin position="320"/>
        <end position="335"/>
    </location>
</feature>
<keyword evidence="5" id="KW-1185">Reference proteome</keyword>
<evidence type="ECO:0000256" key="1">
    <source>
        <dbReference type="SAM" id="MobiDB-lite"/>
    </source>
</evidence>
<protein>
    <recommendedName>
        <fullName evidence="3">DUF7282 domain-containing protein</fullName>
    </recommendedName>
</protein>
<dbReference type="EMBL" id="JAKRVX010000001">
    <property type="protein sequence ID" value="MCL9815810.1"/>
    <property type="molecule type" value="Genomic_DNA"/>
</dbReference>
<dbReference type="Pfam" id="PF23951">
    <property type="entry name" value="DUF7282"/>
    <property type="match status" value="1"/>
</dbReference>
<feature type="region of interest" description="Disordered" evidence="1">
    <location>
        <begin position="320"/>
        <end position="487"/>
    </location>
</feature>
<sequence length="487" mass="53968">MTTDRLLIGHDRLGDRVTTQDMNQNQTIIAILLAVVLLLSAGTVGIVYAGLGPLSNDSGDELQGTDQQSLDVTEVSDDGIVITDGDADDEREDDDATVDIDGDSFDVSDLDAPNRVFVDDTVTVSATIENPNDENTTQPVEFRFDGDLVDRRNVTIEANESLTVEIELSTEDVPPARYIHGFLTAEKGELDTIRVIPFADIDFDDQDSDGTAVVVDSVTLSEGGFVAIHDEDDDIIGVSEYLDAGDHEDVSIELFDAVPGADFEQDELEEDTTLTAMAHLDTNDNEEFDFVEDDSEDTPYLDTDNDPIVDQAEITIVDEHEADDADDAESDDSDDGNGITVTDTETEETETEETETEETETEETETEETETEETETEETETEETETEETETEETETEETETEETETEETETEETETEETETEETETEETETEETETEETETEETETEETETEETETEETETGETETEEDEEDEADDNGSDDDESDDN</sequence>
<feature type="transmembrane region" description="Helical" evidence="2">
    <location>
        <begin position="28"/>
        <end position="51"/>
    </location>
</feature>
<feature type="domain" description="DUF7282" evidence="3">
    <location>
        <begin position="199"/>
        <end position="315"/>
    </location>
</feature>
<reference evidence="4" key="1">
    <citation type="journal article" date="2022" name="Syst. Appl. Microbiol.">
        <title>Natronocalculus amylovorans gen. nov., sp. nov., and Natranaeroarchaeum aerophilus sp. nov., dominant culturable amylolytic natronoarchaea from hypersaline soda lakes in southwestern Siberia.</title>
        <authorList>
            <person name="Sorokin D.Y."/>
            <person name="Elcheninov A.G."/>
            <person name="Khizhniak T.V."/>
            <person name="Koenen M."/>
            <person name="Bale N.J."/>
            <person name="Damste J.S.S."/>
            <person name="Kublanov I.V."/>
        </authorList>
    </citation>
    <scope>NUCLEOTIDE SEQUENCE</scope>
    <source>
        <strain evidence="4">AArc-St2</strain>
    </source>
</reference>
<dbReference type="PANTHER" id="PTHR45706:SF4">
    <property type="entry name" value="TYROSINE-PROTEIN PHOSPHATASE"/>
    <property type="match status" value="1"/>
</dbReference>
<evidence type="ECO:0000313" key="4">
    <source>
        <dbReference type="EMBL" id="MCL9815810.1"/>
    </source>
</evidence>
<feature type="compositionally biased region" description="Acidic residues" evidence="1">
    <location>
        <begin position="344"/>
        <end position="487"/>
    </location>
</feature>
<dbReference type="GO" id="GO:0004725">
    <property type="term" value="F:protein tyrosine phosphatase activity"/>
    <property type="evidence" value="ECO:0007669"/>
    <property type="project" value="TreeGrafter"/>
</dbReference>
<gene>
    <name evidence="4" type="ORF">AArcSt2_02535</name>
</gene>
<keyword evidence="2" id="KW-0472">Membrane</keyword>
<proteinExistence type="predicted"/>
<evidence type="ECO:0000259" key="3">
    <source>
        <dbReference type="Pfam" id="PF23951"/>
    </source>
</evidence>
<dbReference type="Proteomes" id="UP001203207">
    <property type="component" value="Unassembled WGS sequence"/>
</dbReference>
<organism evidence="4 5">
    <name type="scientific">Natronocalculus amylovorans</name>
    <dbReference type="NCBI Taxonomy" id="2917812"/>
    <lineage>
        <taxon>Archaea</taxon>
        <taxon>Methanobacteriati</taxon>
        <taxon>Methanobacteriota</taxon>
        <taxon>Stenosarchaea group</taxon>
        <taxon>Halobacteria</taxon>
        <taxon>Halobacteriales</taxon>
        <taxon>Haloferacaceae</taxon>
        <taxon>Natronocalculus</taxon>
    </lineage>
</organism>